<dbReference type="RefSeq" id="WP_039253474.1">
    <property type="nucleotide sequence ID" value="NZ_JENJ01000011.1"/>
</dbReference>
<dbReference type="SUPFAM" id="SSF64182">
    <property type="entry name" value="DHH phosphoesterases"/>
    <property type="match status" value="1"/>
</dbReference>
<reference evidence="10 11" key="1">
    <citation type="submission" date="2014-01" db="EMBL/GenBank/DDBJ databases">
        <title>Plasmidome dynamics in the species complex Clostridium novyi sensu lato converts strains of independent lineages into distinctly different pathogens.</title>
        <authorList>
            <person name="Skarin H."/>
            <person name="Segerman B."/>
        </authorList>
    </citation>
    <scope>NUCLEOTIDE SEQUENCE [LARGE SCALE GENOMIC DNA]</scope>
    <source>
        <strain evidence="10 11">4552</strain>
    </source>
</reference>
<evidence type="ECO:0000256" key="8">
    <source>
        <dbReference type="PROSITE-ProRule" id="PRU00703"/>
    </source>
</evidence>
<dbReference type="SMART" id="SM01131">
    <property type="entry name" value="DHHA2"/>
    <property type="match status" value="1"/>
</dbReference>
<sequence>MKDMIYITGHRNPDTDSICSALAYAEFKNKSANVKAKPIRLGEVSRETQFALDYFKVQKPELIKTLRPLVKDLEMDKVPPLTPETSLKTAWFDMKRYKVKTIPVVDNDNKFLGIVSLSNLTSAYMDIWDNYILTKSKTPFKNVVDALSARTLYRNNDLEFCGGKIIVAAMNPESMKKIMETGDVVICGDREDTQMSIIENKASLMIVAGNHEVSKKVLDFAEANKCTVISTPFDSFTASRMIVQSIPIRYVMSKEELICFRDTDHVEDVREAMAKTRFRSYPILDSNNKVLGMISRFHLISRVNKKVILVDHNESAQSIDGLETAEVTEIIDHHRIADIQTSNPIYFRNQPVGCTGTIIGSIFFENGLTPSKETAGLLCSAIISDTLLFKSPTSTPVDKAMVEKLAKIAEIDVEEYAKEMFKAGTSLAGRSVEEIFNTDFKTFSLLNHKIGVAQVSTMDLDGFKPMKEEMINYMEKNCEENNYDLLVLLLTDIIQDGSEVIAIGNRADYIERAFNVTLKDNSAYVPGLLSRKKQVIPPITKAIELGQE</sequence>
<dbReference type="InterPro" id="IPR010766">
    <property type="entry name" value="DRTGG"/>
</dbReference>
<feature type="domain" description="CBS" evidence="9">
    <location>
        <begin position="252"/>
        <end position="310"/>
    </location>
</feature>
<dbReference type="InterPro" id="IPR028979">
    <property type="entry name" value="Ser_kin/Pase_Hpr-like_N_sf"/>
</dbReference>
<dbReference type="CDD" id="cd04597">
    <property type="entry name" value="CBS_pair_inorgPPase"/>
    <property type="match status" value="1"/>
</dbReference>
<dbReference type="InterPro" id="IPR038763">
    <property type="entry name" value="DHH_sf"/>
</dbReference>
<dbReference type="FunFam" id="3.10.310.20:FF:000001">
    <property type="entry name" value="Probable manganese-dependent inorganic pyrophosphatase"/>
    <property type="match status" value="1"/>
</dbReference>
<evidence type="ECO:0000256" key="4">
    <source>
        <dbReference type="ARBA" id="ARBA00022801"/>
    </source>
</evidence>
<evidence type="ECO:0000256" key="7">
    <source>
        <dbReference type="ARBA" id="ARBA00047820"/>
    </source>
</evidence>
<dbReference type="SMART" id="SM00116">
    <property type="entry name" value="CBS"/>
    <property type="match status" value="2"/>
</dbReference>
<evidence type="ECO:0000313" key="11">
    <source>
        <dbReference type="Proteomes" id="UP000030012"/>
    </source>
</evidence>
<dbReference type="PANTHER" id="PTHR12112:SF22">
    <property type="entry name" value="MANGANESE-DEPENDENT INORGANIC PYROPHOSPHATASE-RELATED"/>
    <property type="match status" value="1"/>
</dbReference>
<comment type="catalytic activity">
    <reaction evidence="7">
        <text>diphosphate + H2O = 2 phosphate + H(+)</text>
        <dbReference type="Rhea" id="RHEA:24576"/>
        <dbReference type="ChEBI" id="CHEBI:15377"/>
        <dbReference type="ChEBI" id="CHEBI:15378"/>
        <dbReference type="ChEBI" id="CHEBI:33019"/>
        <dbReference type="ChEBI" id="CHEBI:43474"/>
        <dbReference type="EC" id="3.6.1.1"/>
    </reaction>
</comment>
<dbReference type="InterPro" id="IPR038222">
    <property type="entry name" value="DHHA2_dom_sf"/>
</dbReference>
<dbReference type="NCBIfam" id="NF003877">
    <property type="entry name" value="PRK05427.1"/>
    <property type="match status" value="1"/>
</dbReference>
<protein>
    <recommendedName>
        <fullName evidence="2">inorganic diphosphatase</fullName>
        <ecNumber evidence="2">3.6.1.1</ecNumber>
    </recommendedName>
    <alternativeName>
        <fullName evidence="6">Pyrophosphate phospho-hydrolase</fullName>
    </alternativeName>
</protein>
<dbReference type="GO" id="GO:0004427">
    <property type="term" value="F:inorganic diphosphate phosphatase activity"/>
    <property type="evidence" value="ECO:0007669"/>
    <property type="project" value="UniProtKB-EC"/>
</dbReference>
<dbReference type="Gene3D" id="3.10.580.10">
    <property type="entry name" value="CBS-domain"/>
    <property type="match status" value="1"/>
</dbReference>
<evidence type="ECO:0000256" key="6">
    <source>
        <dbReference type="ARBA" id="ARBA00032535"/>
    </source>
</evidence>
<name>A0A0A0ICR5_CLONO</name>
<dbReference type="AlphaFoldDB" id="A0A0A0ICR5"/>
<dbReference type="GO" id="GO:0005737">
    <property type="term" value="C:cytoplasm"/>
    <property type="evidence" value="ECO:0007669"/>
    <property type="project" value="InterPro"/>
</dbReference>
<dbReference type="NCBIfam" id="NF011442">
    <property type="entry name" value="PRK14869.1-4"/>
    <property type="match status" value="1"/>
</dbReference>
<evidence type="ECO:0000256" key="3">
    <source>
        <dbReference type="ARBA" id="ARBA00022723"/>
    </source>
</evidence>
<keyword evidence="8" id="KW-0129">CBS domain</keyword>
<evidence type="ECO:0000256" key="5">
    <source>
        <dbReference type="ARBA" id="ARBA00023211"/>
    </source>
</evidence>
<dbReference type="GO" id="GO:0046872">
    <property type="term" value="F:metal ion binding"/>
    <property type="evidence" value="ECO:0007669"/>
    <property type="project" value="UniProtKB-KW"/>
</dbReference>
<keyword evidence="5" id="KW-0464">Manganese</keyword>
<evidence type="ECO:0000259" key="9">
    <source>
        <dbReference type="PROSITE" id="PS51371"/>
    </source>
</evidence>
<dbReference type="Pfam" id="PF02833">
    <property type="entry name" value="DHHA2"/>
    <property type="match status" value="1"/>
</dbReference>
<feature type="domain" description="CBS" evidence="9">
    <location>
        <begin position="74"/>
        <end position="130"/>
    </location>
</feature>
<evidence type="ECO:0000313" key="10">
    <source>
        <dbReference type="EMBL" id="KGM97385.1"/>
    </source>
</evidence>
<dbReference type="SUPFAM" id="SSF54631">
    <property type="entry name" value="CBS-domain pair"/>
    <property type="match status" value="1"/>
</dbReference>
<dbReference type="Gene3D" id="3.10.310.20">
    <property type="entry name" value="DHHA2 domain"/>
    <property type="match status" value="1"/>
</dbReference>
<dbReference type="InterPro" id="IPR001667">
    <property type="entry name" value="DDH_dom"/>
</dbReference>
<organism evidence="10 11">
    <name type="scientific">Clostridium novyi A str. 4552</name>
    <dbReference type="NCBI Taxonomy" id="1444289"/>
    <lineage>
        <taxon>Bacteria</taxon>
        <taxon>Bacillati</taxon>
        <taxon>Bacillota</taxon>
        <taxon>Clostridia</taxon>
        <taxon>Eubacteriales</taxon>
        <taxon>Clostridiaceae</taxon>
        <taxon>Clostridium</taxon>
    </lineage>
</organism>
<comment type="cofactor">
    <cofactor evidence="1">
        <name>Mn(2+)</name>
        <dbReference type="ChEBI" id="CHEBI:29035"/>
    </cofactor>
</comment>
<keyword evidence="3" id="KW-0479">Metal-binding</keyword>
<dbReference type="Gene3D" id="3.40.1390.20">
    <property type="entry name" value="HprK N-terminal domain-like"/>
    <property type="match status" value="1"/>
</dbReference>
<dbReference type="SUPFAM" id="SSF75138">
    <property type="entry name" value="HprK N-terminal domain-like"/>
    <property type="match status" value="1"/>
</dbReference>
<gene>
    <name evidence="10" type="ORF">Z968_03725</name>
</gene>
<dbReference type="NCBIfam" id="NF011441">
    <property type="entry name" value="PRK14869.1-3"/>
    <property type="match status" value="1"/>
</dbReference>
<dbReference type="Proteomes" id="UP000030012">
    <property type="component" value="Unassembled WGS sequence"/>
</dbReference>
<keyword evidence="4 10" id="KW-0378">Hydrolase</keyword>
<proteinExistence type="predicted"/>
<evidence type="ECO:0000256" key="2">
    <source>
        <dbReference type="ARBA" id="ARBA00012146"/>
    </source>
</evidence>
<dbReference type="PANTHER" id="PTHR12112">
    <property type="entry name" value="BNIP - RELATED"/>
    <property type="match status" value="1"/>
</dbReference>
<dbReference type="Pfam" id="PF07085">
    <property type="entry name" value="DRTGG"/>
    <property type="match status" value="1"/>
</dbReference>
<accession>A0A0A0ICR5</accession>
<dbReference type="PROSITE" id="PS51371">
    <property type="entry name" value="CBS"/>
    <property type="match status" value="2"/>
</dbReference>
<comment type="caution">
    <text evidence="10">The sequence shown here is derived from an EMBL/GenBank/DDBJ whole genome shotgun (WGS) entry which is preliminary data.</text>
</comment>
<dbReference type="InterPro" id="IPR046342">
    <property type="entry name" value="CBS_dom_sf"/>
</dbReference>
<dbReference type="NCBIfam" id="NF011443">
    <property type="entry name" value="PRK14869.1-5"/>
    <property type="match status" value="1"/>
</dbReference>
<dbReference type="Pfam" id="PF00571">
    <property type="entry name" value="CBS"/>
    <property type="match status" value="2"/>
</dbReference>
<dbReference type="Pfam" id="PF01368">
    <property type="entry name" value="DHH"/>
    <property type="match status" value="1"/>
</dbReference>
<dbReference type="EC" id="3.6.1.1" evidence="2"/>
<dbReference type="OrthoDB" id="9766150at2"/>
<dbReference type="FunFam" id="3.90.1640.10:FF:000001">
    <property type="entry name" value="Probable manganese-dependent inorganic pyrophosphatase"/>
    <property type="match status" value="1"/>
</dbReference>
<dbReference type="InterPro" id="IPR004097">
    <property type="entry name" value="DHHA2"/>
</dbReference>
<dbReference type="EMBL" id="JENJ01000011">
    <property type="protein sequence ID" value="KGM97385.1"/>
    <property type="molecule type" value="Genomic_DNA"/>
</dbReference>
<dbReference type="InterPro" id="IPR000644">
    <property type="entry name" value="CBS_dom"/>
</dbReference>
<evidence type="ECO:0000256" key="1">
    <source>
        <dbReference type="ARBA" id="ARBA00001936"/>
    </source>
</evidence>